<dbReference type="Proteomes" id="UP001220324">
    <property type="component" value="Unassembled WGS sequence"/>
</dbReference>
<dbReference type="SUPFAM" id="SSF54373">
    <property type="entry name" value="FAD-linked reductases, C-terminal domain"/>
    <property type="match status" value="1"/>
</dbReference>
<dbReference type="PANTHER" id="PTHR10742">
    <property type="entry name" value="FLAVIN MONOAMINE OXIDASE"/>
    <property type="match status" value="1"/>
</dbReference>
<proteinExistence type="predicted"/>
<sequence length="613" mass="68850">MGPGGFTSIIGAENGPLDLPKVPPLLRAHLGLNVPDAPSILPEIPPHIGIIGAGISGLFLALLIDEINQMVSPKKLFTYSILESSGRNGGRVLTKHFDDKTWNDYYDIGAMRFPDIPIMKRTFRLFKDLGFEKGDGGDLLEYNFEGENCPQRFNDITHVGSSKEDPFNFSISKKGNVPDSTIMEGGDNILKTAFGQYKDALKADFNTGFEKLMKQDKYTTREYLRQEMGYDFFSIQYLETTNSASGLYDQAFTESVIDSFDFDYPLDPKTPEDPKKVDWFCVKGGTSQVIKKLVEKLETKPSTKRRVTSIRCQKVTSDERIFDRPMEVKISNEDTETWKEETENFSAVFSTASLACMRLMDLREAGFSRTQLDAMRNLHYDSSTKVAIEFDNPWWITKCGIIGGSASTDLPIRTCVYPSYNLDAKGKAVLLCSYTWAQDAQRMGSLVDNRPPEGSTDYRTEKTTQKDAQLKELLIQNLALLHQSPTIKYEEMYDIIKGAYLNHDAFDWYANPHTSGAFALFGPGQFENYYPHLIEPAANGHLYLAGEACSAHHAWIVGSLDSSCRALTQYLSTLQPEVSEIAEILVKLETKWGSCARFRTGRRTGKPSSLRLI</sequence>
<dbReference type="Pfam" id="PF01593">
    <property type="entry name" value="Amino_oxidase"/>
    <property type="match status" value="1"/>
</dbReference>
<protein>
    <recommendedName>
        <fullName evidence="1">Amine oxidase domain-containing protein</fullName>
    </recommendedName>
</protein>
<evidence type="ECO:0000259" key="1">
    <source>
        <dbReference type="Pfam" id="PF01593"/>
    </source>
</evidence>
<dbReference type="Gene3D" id="3.90.660.10">
    <property type="match status" value="1"/>
</dbReference>
<dbReference type="EMBL" id="JAQIZZ010000001">
    <property type="protein sequence ID" value="KAJ5556958.1"/>
    <property type="molecule type" value="Genomic_DNA"/>
</dbReference>
<dbReference type="InterPro" id="IPR036188">
    <property type="entry name" value="FAD/NAD-bd_sf"/>
</dbReference>
<dbReference type="GO" id="GO:0009063">
    <property type="term" value="P:amino acid catabolic process"/>
    <property type="evidence" value="ECO:0007669"/>
    <property type="project" value="TreeGrafter"/>
</dbReference>
<name>A0AAD6D6N8_9EURO</name>
<dbReference type="InterPro" id="IPR050281">
    <property type="entry name" value="Flavin_monoamine_oxidase"/>
</dbReference>
<evidence type="ECO:0000313" key="3">
    <source>
        <dbReference type="Proteomes" id="UP001220324"/>
    </source>
</evidence>
<evidence type="ECO:0000313" key="2">
    <source>
        <dbReference type="EMBL" id="KAJ5556958.1"/>
    </source>
</evidence>
<gene>
    <name evidence="2" type="ORF">N7494_000873</name>
</gene>
<dbReference type="Gene3D" id="3.50.50.60">
    <property type="entry name" value="FAD/NAD(P)-binding domain"/>
    <property type="match status" value="1"/>
</dbReference>
<reference evidence="2 3" key="1">
    <citation type="journal article" date="2023" name="IMA Fungus">
        <title>Comparative genomic study of the Penicillium genus elucidates a diverse pangenome and 15 lateral gene transfer events.</title>
        <authorList>
            <person name="Petersen C."/>
            <person name="Sorensen T."/>
            <person name="Nielsen M.R."/>
            <person name="Sondergaard T.E."/>
            <person name="Sorensen J.L."/>
            <person name="Fitzpatrick D.A."/>
            <person name="Frisvad J.C."/>
            <person name="Nielsen K.L."/>
        </authorList>
    </citation>
    <scope>NUCLEOTIDE SEQUENCE [LARGE SCALE GENOMIC DNA]</scope>
    <source>
        <strain evidence="2 3">IBT 35679</strain>
    </source>
</reference>
<dbReference type="GO" id="GO:0001716">
    <property type="term" value="F:L-amino-acid oxidase activity"/>
    <property type="evidence" value="ECO:0007669"/>
    <property type="project" value="TreeGrafter"/>
</dbReference>
<keyword evidence="3" id="KW-1185">Reference proteome</keyword>
<organism evidence="2 3">
    <name type="scientific">Penicillium frequentans</name>
    <dbReference type="NCBI Taxonomy" id="3151616"/>
    <lineage>
        <taxon>Eukaryota</taxon>
        <taxon>Fungi</taxon>
        <taxon>Dikarya</taxon>
        <taxon>Ascomycota</taxon>
        <taxon>Pezizomycotina</taxon>
        <taxon>Eurotiomycetes</taxon>
        <taxon>Eurotiomycetidae</taxon>
        <taxon>Eurotiales</taxon>
        <taxon>Aspergillaceae</taxon>
        <taxon>Penicillium</taxon>
    </lineage>
</organism>
<dbReference type="PANTHER" id="PTHR10742:SF342">
    <property type="entry name" value="AMINE OXIDASE"/>
    <property type="match status" value="1"/>
</dbReference>
<dbReference type="AlphaFoldDB" id="A0AAD6D6N8"/>
<comment type="caution">
    <text evidence="2">The sequence shown here is derived from an EMBL/GenBank/DDBJ whole genome shotgun (WGS) entry which is preliminary data.</text>
</comment>
<dbReference type="Gene3D" id="1.10.10.1620">
    <property type="match status" value="1"/>
</dbReference>
<dbReference type="InterPro" id="IPR002937">
    <property type="entry name" value="Amino_oxidase"/>
</dbReference>
<accession>A0AAD6D6N8</accession>
<dbReference type="SUPFAM" id="SSF51905">
    <property type="entry name" value="FAD/NAD(P)-binding domain"/>
    <property type="match status" value="1"/>
</dbReference>
<feature type="domain" description="Amine oxidase" evidence="1">
    <location>
        <begin position="77"/>
        <end position="566"/>
    </location>
</feature>